<dbReference type="Proteomes" id="UP000821837">
    <property type="component" value="Chromosome 10"/>
</dbReference>
<gene>
    <name evidence="2" type="ORF">HPB52_019725</name>
</gene>
<dbReference type="EMBL" id="JABSTV010001246">
    <property type="protein sequence ID" value="KAH7976794.1"/>
    <property type="molecule type" value="Genomic_DNA"/>
</dbReference>
<reference evidence="2" key="2">
    <citation type="submission" date="2021-09" db="EMBL/GenBank/DDBJ databases">
        <authorList>
            <person name="Jia N."/>
            <person name="Wang J."/>
            <person name="Shi W."/>
            <person name="Du L."/>
            <person name="Sun Y."/>
            <person name="Zhan W."/>
            <person name="Jiang J."/>
            <person name="Wang Q."/>
            <person name="Zhang B."/>
            <person name="Ji P."/>
            <person name="Sakyi L.B."/>
            <person name="Cui X."/>
            <person name="Yuan T."/>
            <person name="Jiang B."/>
            <person name="Yang W."/>
            <person name="Lam T.T.-Y."/>
            <person name="Chang Q."/>
            <person name="Ding S."/>
            <person name="Wang X."/>
            <person name="Zhu J."/>
            <person name="Ruan X."/>
            <person name="Zhao L."/>
            <person name="Wei J."/>
            <person name="Que T."/>
            <person name="Du C."/>
            <person name="Cheng J."/>
            <person name="Dai P."/>
            <person name="Han X."/>
            <person name="Huang E."/>
            <person name="Gao Y."/>
            <person name="Liu J."/>
            <person name="Shao H."/>
            <person name="Ye R."/>
            <person name="Li L."/>
            <person name="Wei W."/>
            <person name="Wang X."/>
            <person name="Wang C."/>
            <person name="Huo Q."/>
            <person name="Li W."/>
            <person name="Guo W."/>
            <person name="Chen H."/>
            <person name="Chen S."/>
            <person name="Zhou L."/>
            <person name="Zhou L."/>
            <person name="Ni X."/>
            <person name="Tian J."/>
            <person name="Zhou Y."/>
            <person name="Sheng Y."/>
            <person name="Liu T."/>
            <person name="Pan Y."/>
            <person name="Xia L."/>
            <person name="Li J."/>
            <person name="Zhao F."/>
            <person name="Cao W."/>
        </authorList>
    </citation>
    <scope>NUCLEOTIDE SEQUENCE</scope>
    <source>
        <strain evidence="2">Rsan-2018</strain>
        <tissue evidence="2">Larvae</tissue>
    </source>
</reference>
<sequence>MQLRHRQAVVPPDSVGDTGGAAVPGVERVAPAHGPDGVATHVYQVGDDMVFHFCQRLMIVLWKRRRR</sequence>
<dbReference type="AlphaFoldDB" id="A0A9D4T7V8"/>
<evidence type="ECO:0000256" key="1">
    <source>
        <dbReference type="SAM" id="MobiDB-lite"/>
    </source>
</evidence>
<reference evidence="2" key="1">
    <citation type="journal article" date="2020" name="Cell">
        <title>Large-Scale Comparative Analyses of Tick Genomes Elucidate Their Genetic Diversity and Vector Capacities.</title>
        <authorList>
            <consortium name="Tick Genome and Microbiome Consortium (TIGMIC)"/>
            <person name="Jia N."/>
            <person name="Wang J."/>
            <person name="Shi W."/>
            <person name="Du L."/>
            <person name="Sun Y."/>
            <person name="Zhan W."/>
            <person name="Jiang J.F."/>
            <person name="Wang Q."/>
            <person name="Zhang B."/>
            <person name="Ji P."/>
            <person name="Bell-Sakyi L."/>
            <person name="Cui X.M."/>
            <person name="Yuan T.T."/>
            <person name="Jiang B.G."/>
            <person name="Yang W.F."/>
            <person name="Lam T.T."/>
            <person name="Chang Q.C."/>
            <person name="Ding S.J."/>
            <person name="Wang X.J."/>
            <person name="Zhu J.G."/>
            <person name="Ruan X.D."/>
            <person name="Zhao L."/>
            <person name="Wei J.T."/>
            <person name="Ye R.Z."/>
            <person name="Que T.C."/>
            <person name="Du C.H."/>
            <person name="Zhou Y.H."/>
            <person name="Cheng J.X."/>
            <person name="Dai P.F."/>
            <person name="Guo W.B."/>
            <person name="Han X.H."/>
            <person name="Huang E.J."/>
            <person name="Li L.F."/>
            <person name="Wei W."/>
            <person name="Gao Y.C."/>
            <person name="Liu J.Z."/>
            <person name="Shao H.Z."/>
            <person name="Wang X."/>
            <person name="Wang C.C."/>
            <person name="Yang T.C."/>
            <person name="Huo Q.B."/>
            <person name="Li W."/>
            <person name="Chen H.Y."/>
            <person name="Chen S.E."/>
            <person name="Zhou L.G."/>
            <person name="Ni X.B."/>
            <person name="Tian J.H."/>
            <person name="Sheng Y."/>
            <person name="Liu T."/>
            <person name="Pan Y.S."/>
            <person name="Xia L.Y."/>
            <person name="Li J."/>
            <person name="Zhao F."/>
            <person name="Cao W.C."/>
        </authorList>
    </citation>
    <scope>NUCLEOTIDE SEQUENCE</scope>
    <source>
        <strain evidence="2">Rsan-2018</strain>
    </source>
</reference>
<accession>A0A9D4T7V8</accession>
<evidence type="ECO:0000313" key="2">
    <source>
        <dbReference type="EMBL" id="KAH7976794.1"/>
    </source>
</evidence>
<protein>
    <submittedName>
        <fullName evidence="2">Uncharacterized protein</fullName>
    </submittedName>
</protein>
<feature type="region of interest" description="Disordered" evidence="1">
    <location>
        <begin position="1"/>
        <end position="29"/>
    </location>
</feature>
<organism evidence="2 3">
    <name type="scientific">Rhipicephalus sanguineus</name>
    <name type="common">Brown dog tick</name>
    <name type="synonym">Ixodes sanguineus</name>
    <dbReference type="NCBI Taxonomy" id="34632"/>
    <lineage>
        <taxon>Eukaryota</taxon>
        <taxon>Metazoa</taxon>
        <taxon>Ecdysozoa</taxon>
        <taxon>Arthropoda</taxon>
        <taxon>Chelicerata</taxon>
        <taxon>Arachnida</taxon>
        <taxon>Acari</taxon>
        <taxon>Parasitiformes</taxon>
        <taxon>Ixodida</taxon>
        <taxon>Ixodoidea</taxon>
        <taxon>Ixodidae</taxon>
        <taxon>Rhipicephalinae</taxon>
        <taxon>Rhipicephalus</taxon>
        <taxon>Rhipicephalus</taxon>
    </lineage>
</organism>
<name>A0A9D4T7V8_RHISA</name>
<keyword evidence="3" id="KW-1185">Reference proteome</keyword>
<evidence type="ECO:0000313" key="3">
    <source>
        <dbReference type="Proteomes" id="UP000821837"/>
    </source>
</evidence>
<proteinExistence type="predicted"/>
<comment type="caution">
    <text evidence="2">The sequence shown here is derived from an EMBL/GenBank/DDBJ whole genome shotgun (WGS) entry which is preliminary data.</text>
</comment>